<evidence type="ECO:0000256" key="4">
    <source>
        <dbReference type="ARBA" id="ARBA00023157"/>
    </source>
</evidence>
<protein>
    <recommendedName>
        <fullName evidence="6">Endoplasmic reticulum lectin 1</fullName>
    </recommendedName>
    <alternativeName>
        <fullName evidence="7">ER lectin</fullName>
    </alternativeName>
</protein>
<dbReference type="AlphaFoldDB" id="A0AAW1JK25"/>
<accession>A0AAW1JK25</accession>
<evidence type="ECO:0000313" key="11">
    <source>
        <dbReference type="Proteomes" id="UP001458880"/>
    </source>
</evidence>
<feature type="domain" description="MRH" evidence="9">
    <location>
        <begin position="94"/>
        <end position="230"/>
    </location>
</feature>
<keyword evidence="11" id="KW-1185">Reference proteome</keyword>
<sequence>MKAFVIYFLCLTSTNSVIGHDIKGFDDSVLFNINWPGDTLNQELGNNDYIIVTSSHEEKYKCILPNIEEKESTIVETYDGPTPLELISPLFSQSSCSYRLESYWTYEVCHGRFIRQYHEDREGKKVKLQEYILGQWDKSQYQITLDNLKELSEEEKNVPAPTKKIDGVNLPYFELIMGNGTLCELNQNKPRQTKVVYVCFIHGKHEIYSLKETSICQYEIVVLSPFLCAHHKYKPQDTGDNPINCIPLDDSSPKKPHNLLKMKAESNKLRRKADVEPIRVEFFPLDFKDREEPRQMVESPPTDTSPVENFLSGKNCLHGGTGWWKYEFCYGKSIEQYHIEKDKTKTSISLGIFDKTKHIEWIESHPHKKPKPVAVRTTSISLGIFDKTKHIEWIESHPHKKPKPVAVRTQLSHFYSDGTICDKTGKPRQTEVKLKCLENTPNLNAVSLYLLEPKYCEYILGVESPLICDILAHADEHGLVEQYETIKEKDGDGNIPKLTVYKV</sequence>
<evidence type="ECO:0000256" key="6">
    <source>
        <dbReference type="ARBA" id="ARBA00041108"/>
    </source>
</evidence>
<evidence type="ECO:0000256" key="1">
    <source>
        <dbReference type="ARBA" id="ARBA00004240"/>
    </source>
</evidence>
<name>A0AAW1JK25_POPJA</name>
<dbReference type="Pfam" id="PF07915">
    <property type="entry name" value="PRKCSH"/>
    <property type="match status" value="2"/>
</dbReference>
<evidence type="ECO:0000256" key="8">
    <source>
        <dbReference type="SAM" id="SignalP"/>
    </source>
</evidence>
<dbReference type="Gene3D" id="2.70.130.10">
    <property type="entry name" value="Mannose-6-phosphate receptor binding domain"/>
    <property type="match status" value="2"/>
</dbReference>
<dbReference type="PROSITE" id="PS51914">
    <property type="entry name" value="MRH"/>
    <property type="match status" value="2"/>
</dbReference>
<reference evidence="10 11" key="1">
    <citation type="journal article" date="2024" name="BMC Genomics">
        <title>De novo assembly and annotation of Popillia japonica's genome with initial clues to its potential as an invasive pest.</title>
        <authorList>
            <person name="Cucini C."/>
            <person name="Boschi S."/>
            <person name="Funari R."/>
            <person name="Cardaioli E."/>
            <person name="Iannotti N."/>
            <person name="Marturano G."/>
            <person name="Paoli F."/>
            <person name="Bruttini M."/>
            <person name="Carapelli A."/>
            <person name="Frati F."/>
            <person name="Nardi F."/>
        </authorList>
    </citation>
    <scope>NUCLEOTIDE SEQUENCE [LARGE SCALE GENOMIC DNA]</scope>
    <source>
        <strain evidence="10">DMR45628</strain>
    </source>
</reference>
<keyword evidence="4" id="KW-1015">Disulfide bond</keyword>
<dbReference type="InterPro" id="IPR012913">
    <property type="entry name" value="OS9-like_dom"/>
</dbReference>
<dbReference type="EMBL" id="JASPKY010000364">
    <property type="protein sequence ID" value="KAK9703726.1"/>
    <property type="molecule type" value="Genomic_DNA"/>
</dbReference>
<dbReference type="PANTHER" id="PTHR15414:SF0">
    <property type="entry name" value="ENDOPLASMIC RETICULUM LECTIN 1"/>
    <property type="match status" value="1"/>
</dbReference>
<feature type="domain" description="MRH" evidence="9">
    <location>
        <begin position="314"/>
        <end position="470"/>
    </location>
</feature>
<gene>
    <name evidence="10" type="ORF">QE152_g29148</name>
</gene>
<proteinExistence type="predicted"/>
<feature type="signal peptide" evidence="8">
    <location>
        <begin position="1"/>
        <end position="19"/>
    </location>
</feature>
<evidence type="ECO:0000256" key="2">
    <source>
        <dbReference type="ARBA" id="ARBA00022729"/>
    </source>
</evidence>
<comment type="function">
    <text evidence="5">Probable lectin that binds selectively to improperly folded lumenal proteins. May function in endoplasmic reticulum quality control and endoplasmic reticulum-associated degradation (ERAD) of both non-glycosylated proteins and glycoproteins.</text>
</comment>
<evidence type="ECO:0000256" key="5">
    <source>
        <dbReference type="ARBA" id="ARBA00037585"/>
    </source>
</evidence>
<keyword evidence="3" id="KW-0256">Endoplasmic reticulum</keyword>
<evidence type="ECO:0000313" key="10">
    <source>
        <dbReference type="EMBL" id="KAK9703726.1"/>
    </source>
</evidence>
<dbReference type="InterPro" id="IPR009011">
    <property type="entry name" value="Man6P_isomerase_rcpt-bd_dom_sf"/>
</dbReference>
<dbReference type="FunFam" id="2.70.130.10:FF:000003">
    <property type="entry name" value="Endoplasmic reticulum lectin 1"/>
    <property type="match status" value="1"/>
</dbReference>
<evidence type="ECO:0000256" key="3">
    <source>
        <dbReference type="ARBA" id="ARBA00022824"/>
    </source>
</evidence>
<evidence type="ECO:0000256" key="7">
    <source>
        <dbReference type="ARBA" id="ARBA00041661"/>
    </source>
</evidence>
<dbReference type="GO" id="GO:0005788">
    <property type="term" value="C:endoplasmic reticulum lumen"/>
    <property type="evidence" value="ECO:0007669"/>
    <property type="project" value="TreeGrafter"/>
</dbReference>
<organism evidence="10 11">
    <name type="scientific">Popillia japonica</name>
    <name type="common">Japanese beetle</name>
    <dbReference type="NCBI Taxonomy" id="7064"/>
    <lineage>
        <taxon>Eukaryota</taxon>
        <taxon>Metazoa</taxon>
        <taxon>Ecdysozoa</taxon>
        <taxon>Arthropoda</taxon>
        <taxon>Hexapoda</taxon>
        <taxon>Insecta</taxon>
        <taxon>Pterygota</taxon>
        <taxon>Neoptera</taxon>
        <taxon>Endopterygota</taxon>
        <taxon>Coleoptera</taxon>
        <taxon>Polyphaga</taxon>
        <taxon>Scarabaeiformia</taxon>
        <taxon>Scarabaeidae</taxon>
        <taxon>Rutelinae</taxon>
        <taxon>Popillia</taxon>
    </lineage>
</organism>
<comment type="subcellular location">
    <subcellularLocation>
        <location evidence="1">Endoplasmic reticulum</location>
    </subcellularLocation>
</comment>
<comment type="caution">
    <text evidence="10">The sequence shown here is derived from an EMBL/GenBank/DDBJ whole genome shotgun (WGS) entry which is preliminary data.</text>
</comment>
<dbReference type="InterPro" id="IPR045149">
    <property type="entry name" value="OS-9-like"/>
</dbReference>
<dbReference type="Proteomes" id="UP001458880">
    <property type="component" value="Unassembled WGS sequence"/>
</dbReference>
<dbReference type="PANTHER" id="PTHR15414">
    <property type="entry name" value="OS-9-RELATED"/>
    <property type="match status" value="1"/>
</dbReference>
<dbReference type="GO" id="GO:0030968">
    <property type="term" value="P:endoplasmic reticulum unfolded protein response"/>
    <property type="evidence" value="ECO:0007669"/>
    <property type="project" value="InterPro"/>
</dbReference>
<feature type="chain" id="PRO_5043418754" description="Endoplasmic reticulum lectin 1" evidence="8">
    <location>
        <begin position="20"/>
        <end position="503"/>
    </location>
</feature>
<dbReference type="InterPro" id="IPR044865">
    <property type="entry name" value="MRH_dom"/>
</dbReference>
<keyword evidence="2 8" id="KW-0732">Signal</keyword>
<evidence type="ECO:0000259" key="9">
    <source>
        <dbReference type="PROSITE" id="PS51914"/>
    </source>
</evidence>
<dbReference type="GO" id="GO:0030970">
    <property type="term" value="P:retrograde protein transport, ER to cytosol"/>
    <property type="evidence" value="ECO:0007669"/>
    <property type="project" value="TreeGrafter"/>
</dbReference>
<dbReference type="SUPFAM" id="SSF50911">
    <property type="entry name" value="Mannose 6-phosphate receptor domain"/>
    <property type="match status" value="2"/>
</dbReference>